<dbReference type="GO" id="GO:0004553">
    <property type="term" value="F:hydrolase activity, hydrolyzing O-glycosyl compounds"/>
    <property type="evidence" value="ECO:0007669"/>
    <property type="project" value="InterPro"/>
</dbReference>
<dbReference type="Pfam" id="PF00404">
    <property type="entry name" value="Dockerin_1"/>
    <property type="match status" value="1"/>
</dbReference>
<comment type="caution">
    <text evidence="4">The sequence shown here is derived from an EMBL/GenBank/DDBJ whole genome shotgun (WGS) entry which is preliminary data.</text>
</comment>
<dbReference type="InterPro" id="IPR003646">
    <property type="entry name" value="SH3-like_bac-type"/>
</dbReference>
<dbReference type="Gene3D" id="1.10.1330.10">
    <property type="entry name" value="Dockerin domain"/>
    <property type="match status" value="1"/>
</dbReference>
<dbReference type="Pfam" id="PF08486">
    <property type="entry name" value="SpoIID"/>
    <property type="match status" value="1"/>
</dbReference>
<dbReference type="PROSITE" id="PS51781">
    <property type="entry name" value="SH3B"/>
    <property type="match status" value="1"/>
</dbReference>
<proteinExistence type="predicted"/>
<sequence length="692" mass="78127">MKNAGIFFIVIIIFIILVPMNFDATAERDYSEIRVKISTGGSTLRITTKGDYYISEKPEIFIEPGNYTIKKTSNNKVHIKGNQVDEKISNSLTLIPRDEKYTLHLKGTDHGDIDYLGQMQFTSNQGSLQVINQVAFEKYLYGVVAYEMSNSFPLEALKAQAVTARGYAAKRMDGRGDYDLVDTTVHQVYKGYNPRYERAIRAVEETRGQVLQYQGKVIDTFYAASNGGQTEFPGSTWGGGAEKNREFPYLVQKEDPYDLRNPASLTETFYVPKKITEDYGIFDNQEIVRIDTGEGHSLNVRRGPGTTYSSMGQVSRDTTLPYISTEGSWYKIWYQSGEERKEGYVHRDYALKETTEEEKRYQYFSPVLQEMQRRAFEKLREQGMDIENKHDLKLVEITSLKNGKERYPGTGSRSYVTAEGKVLLQYDTPNTNGSGKGDLSEKKEVEIDLVLMRQSPRGTYLLGHPYFNGNLRMRSVEDAEDGYNFVNRRFGHGVGMSQRGAQQMAEEGKGHKEILAFYFDGAKILTLDTTGPTLPEPPEDENDEDNPPGKNFKIISDRYKIEEKTITKIPPKTSVENFFNEVTIKEGSLKLFNAKGEEKTSGSMATGDGVKVLNDDGEEVLTDYRVIILGDINGDGDITIIDLLRLQRYLLGLTDLEGSPLKASDVTRSGDVGILDLLRLQRHLLGMINLTQ</sequence>
<dbReference type="Proteomes" id="UP000449710">
    <property type="component" value="Unassembled WGS sequence"/>
</dbReference>
<dbReference type="NCBIfam" id="TIGR02669">
    <property type="entry name" value="SpoIID_LytB"/>
    <property type="match status" value="1"/>
</dbReference>
<dbReference type="InterPro" id="IPR002105">
    <property type="entry name" value="Dockerin_1_rpt"/>
</dbReference>
<dbReference type="InterPro" id="IPR036439">
    <property type="entry name" value="Dockerin_dom_sf"/>
</dbReference>
<name>A0AA43XM60_9CLOT</name>
<evidence type="ECO:0000313" key="5">
    <source>
        <dbReference type="Proteomes" id="UP000449710"/>
    </source>
</evidence>
<evidence type="ECO:0000259" key="3">
    <source>
        <dbReference type="PROSITE" id="PS51781"/>
    </source>
</evidence>
<dbReference type="InterPro" id="IPR013693">
    <property type="entry name" value="SpoIID/LytB_N"/>
</dbReference>
<evidence type="ECO:0000313" key="4">
    <source>
        <dbReference type="EMBL" id="NBG88894.1"/>
    </source>
</evidence>
<dbReference type="InterPro" id="IPR016134">
    <property type="entry name" value="Dockerin_dom"/>
</dbReference>
<evidence type="ECO:0000259" key="2">
    <source>
        <dbReference type="PROSITE" id="PS51766"/>
    </source>
</evidence>
<dbReference type="InterPro" id="IPR018247">
    <property type="entry name" value="EF_Hand_1_Ca_BS"/>
</dbReference>
<dbReference type="SUPFAM" id="SSF63446">
    <property type="entry name" value="Type I dockerin domain"/>
    <property type="match status" value="1"/>
</dbReference>
<dbReference type="CDD" id="cd14256">
    <property type="entry name" value="Dockerin_I"/>
    <property type="match status" value="1"/>
</dbReference>
<dbReference type="AlphaFoldDB" id="A0AA43XM60"/>
<feature type="region of interest" description="Disordered" evidence="1">
    <location>
        <begin position="528"/>
        <end position="551"/>
    </location>
</feature>
<feature type="domain" description="SH3b" evidence="3">
    <location>
        <begin position="286"/>
        <end position="354"/>
    </location>
</feature>
<gene>
    <name evidence="4" type="ORF">ISALK_10315</name>
</gene>
<dbReference type="SMART" id="SM00287">
    <property type="entry name" value="SH3b"/>
    <property type="match status" value="1"/>
</dbReference>
<dbReference type="EMBL" id="SUMG01000013">
    <property type="protein sequence ID" value="NBG88894.1"/>
    <property type="molecule type" value="Genomic_DNA"/>
</dbReference>
<protein>
    <submittedName>
        <fullName evidence="4">SpoIID/LytB domain-containing protein</fullName>
    </submittedName>
</protein>
<dbReference type="GO" id="GO:0030435">
    <property type="term" value="P:sporulation resulting in formation of a cellular spore"/>
    <property type="evidence" value="ECO:0007669"/>
    <property type="project" value="InterPro"/>
</dbReference>
<dbReference type="PANTHER" id="PTHR30032">
    <property type="entry name" value="N-ACETYLMURAMOYL-L-ALANINE AMIDASE-RELATED"/>
    <property type="match status" value="1"/>
</dbReference>
<dbReference type="InterPro" id="IPR051922">
    <property type="entry name" value="Bact_Sporulation_Assoc"/>
</dbReference>
<dbReference type="Pfam" id="PF08239">
    <property type="entry name" value="SH3_3"/>
    <property type="match status" value="1"/>
</dbReference>
<dbReference type="GO" id="GO:0000272">
    <property type="term" value="P:polysaccharide catabolic process"/>
    <property type="evidence" value="ECO:0007669"/>
    <property type="project" value="InterPro"/>
</dbReference>
<evidence type="ECO:0000256" key="1">
    <source>
        <dbReference type="SAM" id="MobiDB-lite"/>
    </source>
</evidence>
<keyword evidence="5" id="KW-1185">Reference proteome</keyword>
<dbReference type="PROSITE" id="PS51766">
    <property type="entry name" value="DOCKERIN"/>
    <property type="match status" value="1"/>
</dbReference>
<dbReference type="GO" id="GO:0030288">
    <property type="term" value="C:outer membrane-bounded periplasmic space"/>
    <property type="evidence" value="ECO:0007669"/>
    <property type="project" value="TreeGrafter"/>
</dbReference>
<dbReference type="Gene3D" id="2.30.30.40">
    <property type="entry name" value="SH3 Domains"/>
    <property type="match status" value="1"/>
</dbReference>
<feature type="compositionally biased region" description="Acidic residues" evidence="1">
    <location>
        <begin position="537"/>
        <end position="546"/>
    </location>
</feature>
<dbReference type="RefSeq" id="WP_160721998.1">
    <property type="nucleotide sequence ID" value="NZ_SUMG01000013.1"/>
</dbReference>
<reference evidence="4 5" key="1">
    <citation type="submission" date="2019-04" db="EMBL/GenBank/DDBJ databases">
        <title>Isachenkonia alkalipeptolytica gen. nov. sp. nov. a new anaerobic, alkiliphilic organothrophic bacterium capable to reduce synthesized ferrihydrite isolated from a soda lake.</title>
        <authorList>
            <person name="Toshchakov S.V."/>
            <person name="Zavarzina D.G."/>
            <person name="Zhilina T.N."/>
            <person name="Kostrikina N.A."/>
            <person name="Kublanov I.V."/>
        </authorList>
    </citation>
    <scope>NUCLEOTIDE SEQUENCE [LARGE SCALE GENOMIC DNA]</scope>
    <source>
        <strain evidence="4 5">Z-1701</strain>
    </source>
</reference>
<dbReference type="PROSITE" id="PS00018">
    <property type="entry name" value="EF_HAND_1"/>
    <property type="match status" value="1"/>
</dbReference>
<organism evidence="4 5">
    <name type="scientific">Isachenkonia alkalipeptolytica</name>
    <dbReference type="NCBI Taxonomy" id="2565777"/>
    <lineage>
        <taxon>Bacteria</taxon>
        <taxon>Bacillati</taxon>
        <taxon>Bacillota</taxon>
        <taxon>Clostridia</taxon>
        <taxon>Eubacteriales</taxon>
        <taxon>Clostridiaceae</taxon>
        <taxon>Isachenkonia</taxon>
    </lineage>
</organism>
<dbReference type="InterPro" id="IPR013486">
    <property type="entry name" value="SpoIID/LytB"/>
</dbReference>
<accession>A0AA43XM60</accession>
<dbReference type="PANTHER" id="PTHR30032:SF4">
    <property type="entry name" value="AMIDASE ENHANCER"/>
    <property type="match status" value="1"/>
</dbReference>
<feature type="domain" description="Dockerin" evidence="2">
    <location>
        <begin position="625"/>
        <end position="692"/>
    </location>
</feature>